<comment type="domain">
    <text evidence="4">Contains a large N-terminal NADP-binding domain, and a smaller C-terminal substrate-binding domain.</text>
</comment>
<reference evidence="6 7" key="1">
    <citation type="submission" date="2018-01" db="EMBL/GenBank/DDBJ databases">
        <title>Metagenomic assembled genomes from two thermal pools in the Uzon Caldera, Kamchatka, Russia.</title>
        <authorList>
            <person name="Wilkins L."/>
            <person name="Ettinger C."/>
        </authorList>
    </citation>
    <scope>NUCLEOTIDE SEQUENCE [LARGE SCALE GENOMIC DNA]</scope>
    <source>
        <strain evidence="6">ZAV-08</strain>
    </source>
</reference>
<feature type="active site" description="Proton acceptor" evidence="4">
    <location>
        <position position="182"/>
    </location>
</feature>
<proteinExistence type="inferred from homology"/>
<dbReference type="Gene3D" id="3.40.50.720">
    <property type="entry name" value="NAD(P)-binding Rossmann-like Domain"/>
    <property type="match status" value="1"/>
</dbReference>
<organism evidence="6 7">
    <name type="scientific">Thermodesulfobacterium geofontis</name>
    <dbReference type="NCBI Taxonomy" id="1295609"/>
    <lineage>
        <taxon>Bacteria</taxon>
        <taxon>Pseudomonadati</taxon>
        <taxon>Thermodesulfobacteriota</taxon>
        <taxon>Thermodesulfobacteria</taxon>
        <taxon>Thermodesulfobacteriales</taxon>
        <taxon>Thermodesulfobacteriaceae</taxon>
        <taxon>Thermodesulfobacterium</taxon>
    </lineage>
</organism>
<keyword evidence="1 4" id="KW-0521">NADP</keyword>
<feature type="binding site" evidence="4">
    <location>
        <position position="219"/>
    </location>
    <ligand>
        <name>substrate</name>
    </ligand>
</feature>
<feature type="binding site" evidence="4">
    <location>
        <begin position="35"/>
        <end position="36"/>
    </location>
    <ligand>
        <name>NADP(+)</name>
        <dbReference type="ChEBI" id="CHEBI:58349"/>
    </ligand>
</feature>
<dbReference type="AlphaFoldDB" id="A0A2N7PQJ3"/>
<dbReference type="GO" id="GO:0008712">
    <property type="term" value="F:ADP-glyceromanno-heptose 6-epimerase activity"/>
    <property type="evidence" value="ECO:0007669"/>
    <property type="project" value="UniProtKB-UniRule"/>
</dbReference>
<dbReference type="GO" id="GO:0005975">
    <property type="term" value="P:carbohydrate metabolic process"/>
    <property type="evidence" value="ECO:0007669"/>
    <property type="project" value="UniProtKB-UniRule"/>
</dbReference>
<comment type="pathway">
    <text evidence="4">Nucleotide-sugar biosynthesis; ADP-L-glycero-beta-D-manno-heptose biosynthesis; ADP-L-glycero-beta-D-manno-heptose from D-glycero-beta-D-manno-heptose 7-phosphate: step 4/4.</text>
</comment>
<dbReference type="EMBL" id="PNIK01000006">
    <property type="protein sequence ID" value="PMP69128.1"/>
    <property type="molecule type" value="Genomic_DNA"/>
</dbReference>
<evidence type="ECO:0000313" key="7">
    <source>
        <dbReference type="Proteomes" id="UP000235460"/>
    </source>
</evidence>
<comment type="caution">
    <text evidence="6">The sequence shown here is derived from an EMBL/GenBank/DDBJ whole genome shotgun (WGS) entry which is preliminary data.</text>
</comment>
<dbReference type="NCBIfam" id="TIGR02197">
    <property type="entry name" value="heptose_epim"/>
    <property type="match status" value="1"/>
</dbReference>
<feature type="binding site" evidence="4">
    <location>
        <position position="150"/>
    </location>
    <ligand>
        <name>NADP(+)</name>
        <dbReference type="ChEBI" id="CHEBI:58349"/>
    </ligand>
</feature>
<sequence length="327" mass="37934">MKKPKIVVTGGAGFIGSNLVKALNQKGEDRIIIVDHLKEGIKWKNLLDLKFLDYIDKYEFLEKIEEGHFKEISAIIHLGACSDTTIKNLHYLYLNNYKYSQRLALFALENEITFIYASSAATYGDGSLGFSDEETLLPKLKPLNPYGFSKHLFDLWLYHNGLLNKVVGLKYFNVFGEREFHKGEMRSVVIKAYEQIKKEGKVKLFKSYHPNYKDGEQLRDFIYVKDAVEVTLFFLENPHIKGIFNVGTGKAKSFKDLVLAIFSALNIPPHIEYVEMPEELKKQYQYFTQADITKLKKAGYNKPMWELEEAVKNYVTYLEKNYTFFYG</sequence>
<evidence type="ECO:0000259" key="5">
    <source>
        <dbReference type="Pfam" id="PF01370"/>
    </source>
</evidence>
<dbReference type="InterPro" id="IPR001509">
    <property type="entry name" value="Epimerase_deHydtase"/>
</dbReference>
<feature type="binding site" evidence="4">
    <location>
        <position position="95"/>
    </location>
    <ligand>
        <name>NADP(+)</name>
        <dbReference type="ChEBI" id="CHEBI:58349"/>
    </ligand>
</feature>
<feature type="binding site" evidence="4">
    <location>
        <position position="57"/>
    </location>
    <ligand>
        <name>NADP(+)</name>
        <dbReference type="ChEBI" id="CHEBI:58349"/>
    </ligand>
</feature>
<dbReference type="InterPro" id="IPR011912">
    <property type="entry name" value="Heptose_epim"/>
</dbReference>
<comment type="subunit">
    <text evidence="4">Homopentamer.</text>
</comment>
<feature type="binding site" evidence="4">
    <location>
        <position position="184"/>
    </location>
    <ligand>
        <name>substrate</name>
    </ligand>
</feature>
<protein>
    <recommendedName>
        <fullName evidence="4">ADP-L-glycero-D-manno-heptose-6-epimerase</fullName>
        <ecNumber evidence="4">5.1.3.20</ecNumber>
    </recommendedName>
    <alternativeName>
        <fullName evidence="4">ADP-L-glycero-beta-D-manno-heptose-6-epimerase</fullName>
        <shortName evidence="4">ADP-glyceromanno-heptose 6-epimerase</shortName>
        <shortName evidence="4">ADP-hep 6-epimerase</shortName>
        <shortName evidence="4">AGME</shortName>
    </alternativeName>
</protein>
<dbReference type="UniPathway" id="UPA00356">
    <property type="reaction ID" value="UER00440"/>
</dbReference>
<dbReference type="Gene3D" id="3.90.25.10">
    <property type="entry name" value="UDP-galactose 4-epimerase, domain 1"/>
    <property type="match status" value="1"/>
</dbReference>
<dbReference type="PANTHER" id="PTHR43103:SF3">
    <property type="entry name" value="ADP-L-GLYCERO-D-MANNO-HEPTOSE-6-EPIMERASE"/>
    <property type="match status" value="1"/>
</dbReference>
<dbReference type="SUPFAM" id="SSF51735">
    <property type="entry name" value="NAD(P)-binding Rossmann-fold domains"/>
    <property type="match status" value="1"/>
</dbReference>
<dbReference type="Proteomes" id="UP000235460">
    <property type="component" value="Unassembled WGS sequence"/>
</dbReference>
<feature type="binding site" evidence="4">
    <location>
        <position position="173"/>
    </location>
    <ligand>
        <name>substrate</name>
    </ligand>
</feature>
<dbReference type="PANTHER" id="PTHR43103">
    <property type="entry name" value="NUCLEOSIDE-DIPHOSPHATE-SUGAR EPIMERASE"/>
    <property type="match status" value="1"/>
</dbReference>
<evidence type="ECO:0000256" key="3">
    <source>
        <dbReference type="ARBA" id="ARBA00023277"/>
    </source>
</evidence>
<feature type="binding site" evidence="4">
    <location>
        <position position="284"/>
    </location>
    <ligand>
        <name>substrate</name>
    </ligand>
</feature>
<evidence type="ECO:0000313" key="6">
    <source>
        <dbReference type="EMBL" id="PMP69128.1"/>
    </source>
</evidence>
<feature type="binding site" evidence="4">
    <location>
        <begin position="14"/>
        <end position="15"/>
    </location>
    <ligand>
        <name>NADP(+)</name>
        <dbReference type="ChEBI" id="CHEBI:58349"/>
    </ligand>
</feature>
<dbReference type="GO" id="GO:0050661">
    <property type="term" value="F:NADP binding"/>
    <property type="evidence" value="ECO:0007669"/>
    <property type="project" value="InterPro"/>
</dbReference>
<name>A0A2N7PQJ3_9BACT</name>
<gene>
    <name evidence="6" type="primary">rfaD</name>
    <name evidence="4" type="synonym">hldD</name>
    <name evidence="6" type="ORF">C0190_00555</name>
</gene>
<feature type="binding site" evidence="4">
    <location>
        <begin position="78"/>
        <end position="82"/>
    </location>
    <ligand>
        <name>NADP(+)</name>
        <dbReference type="ChEBI" id="CHEBI:58349"/>
    </ligand>
</feature>
<evidence type="ECO:0000256" key="2">
    <source>
        <dbReference type="ARBA" id="ARBA00023235"/>
    </source>
</evidence>
<dbReference type="GO" id="GO:0097171">
    <property type="term" value="P:ADP-L-glycero-beta-D-manno-heptose biosynthetic process"/>
    <property type="evidence" value="ECO:0007669"/>
    <property type="project" value="UniProtKB-UniPathway"/>
</dbReference>
<keyword evidence="2 4" id="KW-0413">Isomerase</keyword>
<feature type="domain" description="NAD-dependent epimerase/dehydratase" evidence="5">
    <location>
        <begin position="6"/>
        <end position="247"/>
    </location>
</feature>
<dbReference type="InterPro" id="IPR036291">
    <property type="entry name" value="NAD(P)-bd_dom_sf"/>
</dbReference>
<feature type="binding site" evidence="4">
    <location>
        <position position="182"/>
    </location>
    <ligand>
        <name>NADP(+)</name>
        <dbReference type="ChEBI" id="CHEBI:58349"/>
    </ligand>
</feature>
<evidence type="ECO:0000256" key="4">
    <source>
        <dbReference type="HAMAP-Rule" id="MF_01601"/>
    </source>
</evidence>
<comment type="cofactor">
    <cofactor evidence="4">
        <name>NADP(+)</name>
        <dbReference type="ChEBI" id="CHEBI:58349"/>
    </cofactor>
    <text evidence="4">Binds 1 NADP(+) per subunit.</text>
</comment>
<feature type="binding site" evidence="4">
    <location>
        <position position="191"/>
    </location>
    <ligand>
        <name>substrate</name>
    </ligand>
</feature>
<feature type="active site" description="Proton acceptor" evidence="4">
    <location>
        <position position="146"/>
    </location>
</feature>
<comment type="function">
    <text evidence="4">Catalyzes the interconversion between ADP-D-glycero-beta-D-manno-heptose and ADP-L-glycero-beta-D-manno-heptose via an epimerization at carbon 6 of the heptose.</text>
</comment>
<accession>A0A2N7PQJ3</accession>
<feature type="binding site" evidence="4">
    <location>
        <position position="174"/>
    </location>
    <ligand>
        <name>NADP(+)</name>
        <dbReference type="ChEBI" id="CHEBI:58349"/>
    </ligand>
</feature>
<evidence type="ECO:0000256" key="1">
    <source>
        <dbReference type="ARBA" id="ARBA00022857"/>
    </source>
</evidence>
<dbReference type="HAMAP" id="MF_01601">
    <property type="entry name" value="Heptose_epimerase"/>
    <property type="match status" value="1"/>
</dbReference>
<comment type="similarity">
    <text evidence="4">Belongs to the NAD(P)-dependent epimerase/dehydratase family. HldD subfamily.</text>
</comment>
<feature type="binding site" evidence="4">
    <location>
        <begin position="205"/>
        <end position="208"/>
    </location>
    <ligand>
        <name>substrate</name>
    </ligand>
</feature>
<feature type="binding site" evidence="4">
    <location>
        <position position="42"/>
    </location>
    <ligand>
        <name>NADP(+)</name>
        <dbReference type="ChEBI" id="CHEBI:58349"/>
    </ligand>
</feature>
<comment type="catalytic activity">
    <reaction evidence="4">
        <text>ADP-D-glycero-beta-D-manno-heptose = ADP-L-glycero-beta-D-manno-heptose</text>
        <dbReference type="Rhea" id="RHEA:17577"/>
        <dbReference type="ChEBI" id="CHEBI:59967"/>
        <dbReference type="ChEBI" id="CHEBI:61506"/>
        <dbReference type="EC" id="5.1.3.20"/>
    </reaction>
</comment>
<dbReference type="CDD" id="cd05248">
    <property type="entry name" value="ADP_GME_SDR_e"/>
    <property type="match status" value="1"/>
</dbReference>
<dbReference type="EC" id="5.1.3.20" evidence="4"/>
<dbReference type="Pfam" id="PF01370">
    <property type="entry name" value="Epimerase"/>
    <property type="match status" value="1"/>
</dbReference>
<keyword evidence="3 4" id="KW-0119">Carbohydrate metabolism</keyword>